<name>A0ABN5DQF1_9MICO</name>
<dbReference type="Proteomes" id="UP000815698">
    <property type="component" value="Chromosome"/>
</dbReference>
<accession>A0ABN5DQF1</accession>
<dbReference type="EMBL" id="CP023482">
    <property type="protein sequence ID" value="ATH97496.1"/>
    <property type="molecule type" value="Genomic_DNA"/>
</dbReference>
<keyword evidence="2" id="KW-1185">Reference proteome</keyword>
<evidence type="ECO:0000313" key="1">
    <source>
        <dbReference type="EMBL" id="ATH97496.1"/>
    </source>
</evidence>
<reference evidence="1 2" key="1">
    <citation type="journal article" date="2016" name="Int. J. Syst. Evol. Microbiol.">
        <title>Dermabacter jinjuensis sp. nov., a novel species of the genus Dermabacter isolated from a clinical specimen.</title>
        <authorList>
            <person name="Park Y.K."/>
            <person name="Lee K.M."/>
            <person name="Lee W.K."/>
            <person name="Cho M.J."/>
            <person name="Lee H.S."/>
            <person name="Cho Y.G."/>
            <person name="Lee Y.C."/>
            <person name="Lee W.K."/>
            <person name="Seong W.K."/>
            <person name="Hwang K.J."/>
        </authorList>
    </citation>
    <scope>NUCLEOTIDE SEQUENCE [LARGE SCALE GENOMIC DNA]</scope>
    <source>
        <strain evidence="1 2">32T</strain>
    </source>
</reference>
<organism evidence="1 2">
    <name type="scientific">Dermabacter jinjuensis</name>
    <dbReference type="NCBI Taxonomy" id="1667168"/>
    <lineage>
        <taxon>Bacteria</taxon>
        <taxon>Bacillati</taxon>
        <taxon>Actinomycetota</taxon>
        <taxon>Actinomycetes</taxon>
        <taxon>Micrococcales</taxon>
        <taxon>Dermabacteraceae</taxon>
        <taxon>Dermabacter</taxon>
    </lineage>
</organism>
<proteinExistence type="predicted"/>
<evidence type="ECO:0000313" key="2">
    <source>
        <dbReference type="Proteomes" id="UP000815698"/>
    </source>
</evidence>
<sequence length="183" mass="19830">MTVGRTEPHRVVLDEVVRATSRIDDAHGILDDGAAAIHVPEHVAVGRKQLLDRGKLLLALILDVDEQLERAVVAGEHVTAVGAHERRERLHVELLEGAAACRAEAGVAKQDRAAFEPHVRLNRAKALSKGIPQRVRVQVVVVGVSASERALRRPSLGRGILQARIEGVVEKARGVVLVALKKR</sequence>
<protein>
    <submittedName>
        <fullName evidence="1">Uncharacterized protein</fullName>
    </submittedName>
</protein>
<gene>
    <name evidence="1" type="ORF">COP05_10815</name>
</gene>